<keyword evidence="1" id="KW-0472">Membrane</keyword>
<organism evidence="2 3">
    <name type="scientific">Shouchella xiaoxiensis</name>
    <dbReference type="NCBI Taxonomy" id="766895"/>
    <lineage>
        <taxon>Bacteria</taxon>
        <taxon>Bacillati</taxon>
        <taxon>Bacillota</taxon>
        <taxon>Bacilli</taxon>
        <taxon>Bacillales</taxon>
        <taxon>Bacillaceae</taxon>
        <taxon>Shouchella</taxon>
    </lineage>
</organism>
<evidence type="ECO:0000256" key="1">
    <source>
        <dbReference type="SAM" id="Phobius"/>
    </source>
</evidence>
<protein>
    <recommendedName>
        <fullName evidence="4">DUF3923 family protein</fullName>
    </recommendedName>
</protein>
<reference evidence="2" key="1">
    <citation type="submission" date="2021-01" db="EMBL/GenBank/DDBJ databases">
        <title>Genomic Encyclopedia of Type Strains, Phase IV (KMG-IV): sequencing the most valuable type-strain genomes for metagenomic binning, comparative biology and taxonomic classification.</title>
        <authorList>
            <person name="Goeker M."/>
        </authorList>
    </citation>
    <scope>NUCLEOTIDE SEQUENCE</scope>
    <source>
        <strain evidence="2">DSM 21943</strain>
    </source>
</reference>
<dbReference type="Proteomes" id="UP001179280">
    <property type="component" value="Unassembled WGS sequence"/>
</dbReference>
<dbReference type="RefSeq" id="WP_204463886.1">
    <property type="nucleotide sequence ID" value="NZ_JAFBCV010000001.1"/>
</dbReference>
<name>A0ABS2SNJ9_9BACI</name>
<gene>
    <name evidence="2" type="ORF">JOC54_000325</name>
</gene>
<keyword evidence="1" id="KW-1133">Transmembrane helix</keyword>
<evidence type="ECO:0008006" key="4">
    <source>
        <dbReference type="Google" id="ProtNLM"/>
    </source>
</evidence>
<feature type="transmembrane region" description="Helical" evidence="1">
    <location>
        <begin position="34"/>
        <end position="54"/>
    </location>
</feature>
<proteinExistence type="predicted"/>
<evidence type="ECO:0000313" key="3">
    <source>
        <dbReference type="Proteomes" id="UP001179280"/>
    </source>
</evidence>
<keyword evidence="3" id="KW-1185">Reference proteome</keyword>
<dbReference type="EMBL" id="JAFBCV010000001">
    <property type="protein sequence ID" value="MBM7837094.1"/>
    <property type="molecule type" value="Genomic_DNA"/>
</dbReference>
<sequence>MKMFRGFIFVFLIIHLIIRFTSVGDQVTTIDLARVSFLLLVVLVIIQIALELIMKFRVNKKPQA</sequence>
<keyword evidence="1" id="KW-0812">Transmembrane</keyword>
<accession>A0ABS2SNJ9</accession>
<evidence type="ECO:0000313" key="2">
    <source>
        <dbReference type="EMBL" id="MBM7837094.1"/>
    </source>
</evidence>
<comment type="caution">
    <text evidence="2">The sequence shown here is derived from an EMBL/GenBank/DDBJ whole genome shotgun (WGS) entry which is preliminary data.</text>
</comment>